<feature type="region of interest" description="Disordered" evidence="16">
    <location>
        <begin position="1"/>
        <end position="64"/>
    </location>
</feature>
<keyword evidence="7" id="KW-0443">Lipid metabolism</keyword>
<evidence type="ECO:0000259" key="18">
    <source>
        <dbReference type="Pfam" id="PF05199"/>
    </source>
</evidence>
<keyword evidence="20" id="KW-1185">Reference proteome</keyword>
<keyword evidence="10" id="KW-0413">Isomerase</keyword>
<dbReference type="InParanoid" id="A0A2N3MYN1"/>
<feature type="domain" description="Glucose-methanol-choline oxidoreductase C-terminal" evidence="18">
    <location>
        <begin position="609"/>
        <end position="672"/>
    </location>
</feature>
<dbReference type="VEuPathDB" id="FungiDB:jhhlp_008658"/>
<keyword evidence="9" id="KW-0753">Steroid metabolism</keyword>
<dbReference type="PANTHER" id="PTHR47470">
    <property type="entry name" value="CHOLESTEROL OXIDASE"/>
    <property type="match status" value="1"/>
</dbReference>
<evidence type="ECO:0000256" key="14">
    <source>
        <dbReference type="ARBA" id="ARBA00049744"/>
    </source>
</evidence>
<evidence type="ECO:0000256" key="12">
    <source>
        <dbReference type="ARBA" id="ARBA00049645"/>
    </source>
</evidence>
<evidence type="ECO:0000256" key="8">
    <source>
        <dbReference type="ARBA" id="ARBA00023166"/>
    </source>
</evidence>
<feature type="compositionally biased region" description="Low complexity" evidence="16">
    <location>
        <begin position="26"/>
        <end position="37"/>
    </location>
</feature>
<dbReference type="GO" id="GO:0050660">
    <property type="term" value="F:flavin adenine dinucleotide binding"/>
    <property type="evidence" value="ECO:0007669"/>
    <property type="project" value="InterPro"/>
</dbReference>
<keyword evidence="4" id="KW-0285">Flavoprotein</keyword>
<evidence type="ECO:0000256" key="11">
    <source>
        <dbReference type="ARBA" id="ARBA00038856"/>
    </source>
</evidence>
<dbReference type="OrthoDB" id="9974421at2759"/>
<evidence type="ECO:0000256" key="9">
    <source>
        <dbReference type="ARBA" id="ARBA00023221"/>
    </source>
</evidence>
<organism evidence="19 20">
    <name type="scientific">Lomentospora prolificans</name>
    <dbReference type="NCBI Taxonomy" id="41688"/>
    <lineage>
        <taxon>Eukaryota</taxon>
        <taxon>Fungi</taxon>
        <taxon>Dikarya</taxon>
        <taxon>Ascomycota</taxon>
        <taxon>Pezizomycotina</taxon>
        <taxon>Sordariomycetes</taxon>
        <taxon>Hypocreomycetidae</taxon>
        <taxon>Microascales</taxon>
        <taxon>Microascaceae</taxon>
        <taxon>Lomentospora</taxon>
    </lineage>
</organism>
<dbReference type="Pfam" id="PF05199">
    <property type="entry name" value="GMC_oxred_C"/>
    <property type="match status" value="1"/>
</dbReference>
<dbReference type="SUPFAM" id="SSF51905">
    <property type="entry name" value="FAD/NAD(P)-binding domain"/>
    <property type="match status" value="1"/>
</dbReference>
<sequence>MSTPLPPSPAASLTLGSEVELGFFPSEEAAGESSKSGGHTHHTDLPTPEEFDRSDFTIQGNADNDNHEFGVFRSAYPITPQAFHEKEDPKTREHIHSYTDTGKQLYPRISKPIELMRNSYDYVVIGSGYGGSVAASRLARSVGPDGRASVCVLERGKEQWPGEYPAGPVDGLRNLHISGECSSKGSAGIPVNRGDPTGMYHLIMGRGINAIVGNGLGGTSLMNANVFLKTDQATLRSPSWPGEIRDDPALLDKYYEKVEQVLEPTTYPDEWPKLQKVKHFERQAEATGMKDKFRLVPQTTRFHNGPNSCGVEMSPSTLTGQDATGINDGSKTTTLVTYLADAWNWGAEMFCESEVRYIQECKGPEGGYIVFFAWHGRKRGKFKKHLHDDLMWVHAKKCVFLGAGSIGTTEILLRSKQMGLEMSGRVGHGMSGNGDILAFGYNTDHEANAIGMDHPDPYSPVGPTINSIIDNRHGHDDRLDGYVIEEGTIPSALAPFLQAMLEALPGRGPDEGGLLDQLQSGMARLGSLVLGPYLEKGAINKTQVYLVMSHDSSQAKLTLKDDMPILDFLGCSRGEQFKRICKVLEEATTKVGGVFIHNPFYEFMNKQQITVHPIGGVCMASDGSGLTGSTNHKGELFTGTGTETHSGLVVMDGAMIPTSLGVNPLATITALAERNIDLYAQKHGLVIQEDQNGILDLFGEPAHPFTDGNLKKDEIIEEQEIQQVSSIISTAESVKAPGLGFSEVMSGYIHTNCSEPTLALDKKEAYERAYLTAKSLSESAHFFLSVHSFDTKSLINRPDHPAILTGTFVCPGLRRSPFMVQRGGFGLLVVDQRTPCTRNMTYELDLRGTDRSVLHFHGYKIVDSSVGLSISEFWKATSTLYVTIARWPDGAKHWDDPQAWRRGEVVAKGILHIQLGDLKQQMMTLAPTGDTFFKKAWSVGSFVNYFSRTSLTHFLRPFAPLEYPSVAYDGYINDTPPNKSYPIVADDQVKTQMHMWEPTNQDIPTRNVLLVPGAGVDHQIYAMPTIPYNLVNYLTRAGYRVFISVHRIGNLVVARSDHTTYDCRLDLRACIDYIRTNYPEPAAINPGNKVYVMAHCMGSVALSAGMLEGDIPAEWVMGVSCSQVFMNPIWERWNMVKAKSGPIPLDRLYKMFAGNWFSISSASDDKIVQRVVNQMLRFYPDPMKEVCSNTSCHRSSLVFGRCWNHGNLNEATHRQINRFFGGVNMTLMNLLMRQGREGHVMNHSYYYLDTRRNIARLRGVPFFFFVGADNAVLSQAATETTYPILCDIFGVDGSSRETTGNRFLADKRTLGEGREAMYRRVVVPGYGHLDGFIGKDAWRDVYSYAERGD</sequence>
<dbReference type="EC" id="1.1.3.6" evidence="13"/>
<comment type="similarity">
    <text evidence="2">Belongs to the GMC oxidoreductase family.</text>
</comment>
<dbReference type="EC" id="5.3.3.1" evidence="11"/>
<dbReference type="EMBL" id="NLAX01001623">
    <property type="protein sequence ID" value="PKS05286.1"/>
    <property type="molecule type" value="Genomic_DNA"/>
</dbReference>
<dbReference type="SUPFAM" id="SSF53474">
    <property type="entry name" value="alpha/beta-Hydrolases"/>
    <property type="match status" value="1"/>
</dbReference>
<keyword evidence="5" id="KW-0274">FAD</keyword>
<evidence type="ECO:0000256" key="5">
    <source>
        <dbReference type="ARBA" id="ARBA00022827"/>
    </source>
</evidence>
<reference evidence="19 20" key="1">
    <citation type="journal article" date="2017" name="G3 (Bethesda)">
        <title>First Draft Genome Sequence of the Pathogenic Fungus Lomentospora prolificans (Formerly Scedosporium prolificans).</title>
        <authorList>
            <person name="Luo R."/>
            <person name="Zimin A."/>
            <person name="Workman R."/>
            <person name="Fan Y."/>
            <person name="Pertea G."/>
            <person name="Grossman N."/>
            <person name="Wear M.P."/>
            <person name="Jia B."/>
            <person name="Miller H."/>
            <person name="Casadevall A."/>
            <person name="Timp W."/>
            <person name="Zhang S.X."/>
            <person name="Salzberg S.L."/>
        </authorList>
    </citation>
    <scope>NUCLEOTIDE SEQUENCE [LARGE SCALE GENOMIC DNA]</scope>
    <source>
        <strain evidence="19 20">JHH-5317</strain>
    </source>
</reference>
<comment type="caution">
    <text evidence="19">The sequence shown here is derived from an EMBL/GenBank/DDBJ whole genome shotgun (WGS) entry which is preliminary data.</text>
</comment>
<evidence type="ECO:0000256" key="10">
    <source>
        <dbReference type="ARBA" id="ARBA00023235"/>
    </source>
</evidence>
<dbReference type="GO" id="GO:0004769">
    <property type="term" value="F:steroid Delta-isomerase activity"/>
    <property type="evidence" value="ECO:0007669"/>
    <property type="project" value="UniProtKB-EC"/>
</dbReference>
<evidence type="ECO:0000256" key="2">
    <source>
        <dbReference type="ARBA" id="ARBA00010790"/>
    </source>
</evidence>
<dbReference type="STRING" id="41688.A0A2N3MYN1"/>
<evidence type="ECO:0000256" key="16">
    <source>
        <dbReference type="SAM" id="MobiDB-lite"/>
    </source>
</evidence>
<keyword evidence="6" id="KW-0560">Oxidoreductase</keyword>
<evidence type="ECO:0000256" key="7">
    <source>
        <dbReference type="ARBA" id="ARBA00023098"/>
    </source>
</evidence>
<dbReference type="GO" id="GO:0008203">
    <property type="term" value="P:cholesterol metabolic process"/>
    <property type="evidence" value="ECO:0007669"/>
    <property type="project" value="UniProtKB-KW"/>
</dbReference>
<dbReference type="GO" id="GO:0016995">
    <property type="term" value="F:cholesterol oxidase activity"/>
    <property type="evidence" value="ECO:0007669"/>
    <property type="project" value="UniProtKB-EC"/>
</dbReference>
<protein>
    <recommendedName>
        <fullName evidence="14">Cholesterol oxidase</fullName>
        <ecNumber evidence="13">1.1.3.6</ecNumber>
        <ecNumber evidence="11">5.3.3.1</ecNumber>
    </recommendedName>
    <alternativeName>
        <fullName evidence="15">Cholesterol isomerase</fullName>
    </alternativeName>
</protein>
<dbReference type="InterPro" id="IPR036188">
    <property type="entry name" value="FAD/NAD-bd_sf"/>
</dbReference>
<dbReference type="Pfam" id="PF00732">
    <property type="entry name" value="GMC_oxred_N"/>
    <property type="match status" value="1"/>
</dbReference>
<dbReference type="InterPro" id="IPR000172">
    <property type="entry name" value="GMC_OxRdtase_N"/>
</dbReference>
<dbReference type="InterPro" id="IPR052542">
    <property type="entry name" value="Cholesterol_Oxidase"/>
</dbReference>
<evidence type="ECO:0000313" key="20">
    <source>
        <dbReference type="Proteomes" id="UP000233524"/>
    </source>
</evidence>
<proteinExistence type="inferred from homology"/>
<evidence type="ECO:0000259" key="17">
    <source>
        <dbReference type="Pfam" id="PF00732"/>
    </source>
</evidence>
<evidence type="ECO:0000256" key="4">
    <source>
        <dbReference type="ARBA" id="ARBA00022630"/>
    </source>
</evidence>
<dbReference type="Gene3D" id="3.40.50.1820">
    <property type="entry name" value="alpha/beta hydrolase"/>
    <property type="match status" value="1"/>
</dbReference>
<evidence type="ECO:0000256" key="3">
    <source>
        <dbReference type="ARBA" id="ARBA00022548"/>
    </source>
</evidence>
<dbReference type="InterPro" id="IPR007867">
    <property type="entry name" value="GMC_OxRtase_C"/>
</dbReference>
<comment type="pathway">
    <text evidence="12">Steroid metabolism; cholesterol degradation.</text>
</comment>
<evidence type="ECO:0000313" key="19">
    <source>
        <dbReference type="EMBL" id="PKS05286.1"/>
    </source>
</evidence>
<evidence type="ECO:0000256" key="6">
    <source>
        <dbReference type="ARBA" id="ARBA00023002"/>
    </source>
</evidence>
<evidence type="ECO:0000256" key="1">
    <source>
        <dbReference type="ARBA" id="ARBA00001974"/>
    </source>
</evidence>
<accession>A0A2N3MYN1</accession>
<evidence type="ECO:0000256" key="13">
    <source>
        <dbReference type="ARBA" id="ARBA00049723"/>
    </source>
</evidence>
<gene>
    <name evidence="19" type="ORF">jhhlp_008658</name>
</gene>
<comment type="cofactor">
    <cofactor evidence="1">
        <name>FAD</name>
        <dbReference type="ChEBI" id="CHEBI:57692"/>
    </cofactor>
</comment>
<name>A0A2N3MYN1_9PEZI</name>
<keyword evidence="3" id="KW-0153">Cholesterol metabolism</keyword>
<evidence type="ECO:0000256" key="15">
    <source>
        <dbReference type="ARBA" id="ARBA00049778"/>
    </source>
</evidence>
<keyword evidence="8" id="KW-1207">Sterol metabolism</keyword>
<dbReference type="Gene3D" id="3.50.50.60">
    <property type="entry name" value="FAD/NAD(P)-binding domain"/>
    <property type="match status" value="3"/>
</dbReference>
<feature type="domain" description="Glucose-methanol-choline oxidoreductase N-terminal" evidence="17">
    <location>
        <begin position="121"/>
        <end position="415"/>
    </location>
</feature>
<dbReference type="PANTHER" id="PTHR47470:SF1">
    <property type="entry name" value="FAD-DEPENDENT OXIDOREDUCTASE 2 FAD BINDING DOMAIN-CONTAINING PROTEIN"/>
    <property type="match status" value="1"/>
</dbReference>
<dbReference type="InterPro" id="IPR029058">
    <property type="entry name" value="AB_hydrolase_fold"/>
</dbReference>
<dbReference type="Proteomes" id="UP000233524">
    <property type="component" value="Unassembled WGS sequence"/>
</dbReference>